<dbReference type="EMBL" id="CP002461">
    <property type="protein sequence ID" value="AEN98541.1"/>
    <property type="molecule type" value="Genomic_DNA"/>
</dbReference>
<dbReference type="NCBIfam" id="TIGR01167">
    <property type="entry name" value="LPXTG_anchor"/>
    <property type="match status" value="1"/>
</dbReference>
<protein>
    <recommendedName>
        <fullName evidence="7">Gram-positive cocci surface proteins LPxTG domain-containing protein</fullName>
    </recommendedName>
</protein>
<dbReference type="OrthoDB" id="2330051at2"/>
<keyword evidence="6" id="KW-0812">Transmembrane</keyword>
<keyword evidence="2" id="KW-0964">Secreted</keyword>
<keyword evidence="4" id="KW-0572">Peptidoglycan-anchor</keyword>
<evidence type="ECO:0000256" key="2">
    <source>
        <dbReference type="ARBA" id="ARBA00022525"/>
    </source>
</evidence>
<keyword evidence="3" id="KW-0732">Signal</keyword>
<evidence type="ECO:0000256" key="3">
    <source>
        <dbReference type="ARBA" id="ARBA00022729"/>
    </source>
</evidence>
<name>G2KTU8_FRUST</name>
<proteinExistence type="predicted"/>
<dbReference type="InterPro" id="IPR019931">
    <property type="entry name" value="LPXTG_anchor"/>
</dbReference>
<evidence type="ECO:0000313" key="8">
    <source>
        <dbReference type="EMBL" id="AEN98541.1"/>
    </source>
</evidence>
<dbReference type="KEGG" id="lsn:LSA_00520"/>
<evidence type="ECO:0000259" key="7">
    <source>
        <dbReference type="PROSITE" id="PS50847"/>
    </source>
</evidence>
<organism evidence="8 9">
    <name type="scientific">Fructilactobacillus sanfranciscensis (strain TMW 1.1304)</name>
    <name type="common">Lactobacillus sanfranciscensis</name>
    <dbReference type="NCBI Taxonomy" id="714313"/>
    <lineage>
        <taxon>Bacteria</taxon>
        <taxon>Bacillati</taxon>
        <taxon>Bacillota</taxon>
        <taxon>Bacilli</taxon>
        <taxon>Lactobacillales</taxon>
        <taxon>Lactobacillaceae</taxon>
        <taxon>Fructilactobacillus</taxon>
    </lineage>
</organism>
<dbReference type="Proteomes" id="UP000001285">
    <property type="component" value="Chromosome"/>
</dbReference>
<reference evidence="8 9" key="1">
    <citation type="journal article" date="2011" name="Microb. Cell Fact.">
        <title>Genomic analysis reveals Lactobacillus sanfranciscensis as stable element in traditional sourdoughs.</title>
        <authorList>
            <person name="Vogel R.F."/>
            <person name="Pavlovic M."/>
            <person name="Ehrmann M.A."/>
            <person name="Wiezer A."/>
            <person name="Liesegang H."/>
            <person name="Offschanka S."/>
            <person name="Voget S."/>
            <person name="Angelov A."/>
            <person name="Bocker G."/>
            <person name="Liebl W."/>
        </authorList>
    </citation>
    <scope>NUCLEOTIDE SEQUENCE [LARGE SCALE GENOMIC DNA]</scope>
    <source>
        <strain evidence="8 9">TMW 1.1304</strain>
    </source>
</reference>
<dbReference type="Pfam" id="PF07564">
    <property type="entry name" value="DUF1542"/>
    <property type="match status" value="1"/>
</dbReference>
<feature type="transmembrane region" description="Helical" evidence="6">
    <location>
        <begin position="173"/>
        <end position="191"/>
    </location>
</feature>
<dbReference type="PROSITE" id="PS50847">
    <property type="entry name" value="GRAM_POS_ANCHORING"/>
    <property type="match status" value="1"/>
</dbReference>
<dbReference type="AlphaFoldDB" id="G2KTU8"/>
<evidence type="ECO:0000256" key="5">
    <source>
        <dbReference type="SAM" id="MobiDB-lite"/>
    </source>
</evidence>
<keyword evidence="6" id="KW-1133">Transmembrane helix</keyword>
<evidence type="ECO:0000313" key="9">
    <source>
        <dbReference type="Proteomes" id="UP000001285"/>
    </source>
</evidence>
<dbReference type="Pfam" id="PF00746">
    <property type="entry name" value="Gram_pos_anchor"/>
    <property type="match status" value="1"/>
</dbReference>
<keyword evidence="9" id="KW-1185">Reference proteome</keyword>
<evidence type="ECO:0000256" key="1">
    <source>
        <dbReference type="ARBA" id="ARBA00022512"/>
    </source>
</evidence>
<dbReference type="RefSeq" id="WP_014081406.1">
    <property type="nucleotide sequence ID" value="NC_015978.1"/>
</dbReference>
<accession>G2KTU8</accession>
<keyword evidence="1" id="KW-0134">Cell wall</keyword>
<keyword evidence="6" id="KW-0472">Membrane</keyword>
<evidence type="ECO:0000256" key="4">
    <source>
        <dbReference type="ARBA" id="ARBA00023088"/>
    </source>
</evidence>
<gene>
    <name evidence="8" type="ordered locus">LSA_00520</name>
</gene>
<dbReference type="STRING" id="714313.LSA_00520"/>
<dbReference type="HOGENOM" id="CLU_1370706_0_0_9"/>
<feature type="domain" description="Gram-positive cocci surface proteins LPxTG" evidence="7">
    <location>
        <begin position="162"/>
        <end position="199"/>
    </location>
</feature>
<dbReference type="InterPro" id="IPR011439">
    <property type="entry name" value="DUF1542"/>
</dbReference>
<feature type="region of interest" description="Disordered" evidence="5">
    <location>
        <begin position="142"/>
        <end position="173"/>
    </location>
</feature>
<evidence type="ECO:0000256" key="6">
    <source>
        <dbReference type="SAM" id="Phobius"/>
    </source>
</evidence>
<sequence length="199" mass="20960">MSQIWLHLRNKNQVDSDATVAKGEISKATNEDGINTAKNTGLTNISNDVKAADAQNLQDAKDAANKALDSYGQAAKDKIAAMPRLTADKIADADKQIDQAVADGKANIDKATDVAGVNDALADAEKAIDGVSETFQNESGKVITNQSNDNGNDVTSNKDSQLPQTGQDNSNSLMSSIGSAILAMMIILGLGKRKKKEDK</sequence>